<proteinExistence type="predicted"/>
<accession>A0A9D7HMZ8</accession>
<gene>
    <name evidence="1" type="ORF">IPH26_15520</name>
</gene>
<organism evidence="1 2">
    <name type="scientific">Candidatus Methylophosphatis roskildensis</name>
    <dbReference type="NCBI Taxonomy" id="2899263"/>
    <lineage>
        <taxon>Bacteria</taxon>
        <taxon>Pseudomonadati</taxon>
        <taxon>Pseudomonadota</taxon>
        <taxon>Betaproteobacteria</taxon>
        <taxon>Nitrosomonadales</taxon>
        <taxon>Sterolibacteriaceae</taxon>
        <taxon>Candidatus Methylophosphatis</taxon>
    </lineage>
</organism>
<comment type="caution">
    <text evidence="1">The sequence shown here is derived from an EMBL/GenBank/DDBJ whole genome shotgun (WGS) entry which is preliminary data.</text>
</comment>
<protein>
    <submittedName>
        <fullName evidence="1">Uncharacterized protein</fullName>
    </submittedName>
</protein>
<evidence type="ECO:0000313" key="2">
    <source>
        <dbReference type="Proteomes" id="UP000807785"/>
    </source>
</evidence>
<dbReference type="EMBL" id="JADJEV010000004">
    <property type="protein sequence ID" value="MBK6974288.1"/>
    <property type="molecule type" value="Genomic_DNA"/>
</dbReference>
<dbReference type="AlphaFoldDB" id="A0A9D7HMZ8"/>
<reference evidence="1" key="1">
    <citation type="submission" date="2020-10" db="EMBL/GenBank/DDBJ databases">
        <title>Connecting structure to function with the recovery of over 1000 high-quality activated sludge metagenome-assembled genomes encoding full-length rRNA genes using long-read sequencing.</title>
        <authorList>
            <person name="Singleton C.M."/>
            <person name="Petriglieri F."/>
            <person name="Kristensen J.M."/>
            <person name="Kirkegaard R.H."/>
            <person name="Michaelsen T.Y."/>
            <person name="Andersen M.H."/>
            <person name="Karst S.M."/>
            <person name="Dueholm M.S."/>
            <person name="Nielsen P.H."/>
            <person name="Albertsen M."/>
        </authorList>
    </citation>
    <scope>NUCLEOTIDE SEQUENCE</scope>
    <source>
        <strain evidence="1">Bjer_18-Q3-R1-45_BAT3C.347</strain>
    </source>
</reference>
<name>A0A9D7HMZ8_9PROT</name>
<dbReference type="Proteomes" id="UP000807785">
    <property type="component" value="Unassembled WGS sequence"/>
</dbReference>
<evidence type="ECO:0000313" key="1">
    <source>
        <dbReference type="EMBL" id="MBK6974288.1"/>
    </source>
</evidence>
<sequence>MALAARFAPRASLHAAFHRSALHVAFAFIDHSRFGQFAVFRPSHRNSVMPDHEQRPISGITELRCDVLDKYPATTFVLIREATPTAETSSASA</sequence>